<evidence type="ECO:0000313" key="6">
    <source>
        <dbReference type="EMBL" id="EFF41139.1"/>
    </source>
</evidence>
<dbReference type="SUPFAM" id="SSF52540">
    <property type="entry name" value="P-loop containing nucleoside triphosphate hydrolases"/>
    <property type="match status" value="1"/>
</dbReference>
<keyword evidence="4 6" id="KW-0067">ATP-binding</keyword>
<feature type="domain" description="ABC transporter" evidence="5">
    <location>
        <begin position="7"/>
        <end position="237"/>
    </location>
</feature>
<name>D4XWZ3_9BACT</name>
<dbReference type="InterPro" id="IPR003593">
    <property type="entry name" value="AAA+_ATPase"/>
</dbReference>
<evidence type="ECO:0000256" key="2">
    <source>
        <dbReference type="ARBA" id="ARBA00022448"/>
    </source>
</evidence>
<keyword evidence="3" id="KW-0547">Nucleotide-binding</keyword>
<dbReference type="GO" id="GO:0016887">
    <property type="term" value="F:ATP hydrolysis activity"/>
    <property type="evidence" value="ECO:0007669"/>
    <property type="project" value="InterPro"/>
</dbReference>
<comment type="similarity">
    <text evidence="1">Belongs to the ABC transporter superfamily.</text>
</comment>
<dbReference type="InterPro" id="IPR050763">
    <property type="entry name" value="ABC_transporter_ATP-binding"/>
</dbReference>
<evidence type="ECO:0000256" key="1">
    <source>
        <dbReference type="ARBA" id="ARBA00005417"/>
    </source>
</evidence>
<dbReference type="Pfam" id="PF00005">
    <property type="entry name" value="ABC_tran"/>
    <property type="match status" value="1"/>
</dbReference>
<keyword evidence="7" id="KW-1185">Reference proteome</keyword>
<dbReference type="Gene3D" id="3.40.50.300">
    <property type="entry name" value="P-loop containing nucleotide triphosphate hydrolases"/>
    <property type="match status" value="1"/>
</dbReference>
<dbReference type="AlphaFoldDB" id="D4XWZ3"/>
<evidence type="ECO:0000259" key="5">
    <source>
        <dbReference type="PROSITE" id="PS50893"/>
    </source>
</evidence>
<dbReference type="PROSITE" id="PS00211">
    <property type="entry name" value="ABC_TRANSPORTER_1"/>
    <property type="match status" value="1"/>
</dbReference>
<accession>D4XWZ3</accession>
<reference evidence="6 7" key="1">
    <citation type="submission" date="2010-03" db="EMBL/GenBank/DDBJ databases">
        <authorList>
            <person name="Glass J.I."/>
            <person name="Benders G.A."/>
            <person name="Durkin A.S."/>
            <person name="Farmerie W.G."/>
            <person name="Hlavinka K."/>
            <person name="Hostetler J."/>
            <person name="Jackson J."/>
            <person name="May M.A."/>
            <person name="Miller R.H."/>
            <person name="Paralanov V."/>
            <person name="Radune D."/>
            <person name="Szczypinski B."/>
            <person name="Brown D.R."/>
        </authorList>
    </citation>
    <scope>NUCLEOTIDE SEQUENCE [LARGE SCALE GENOMIC DNA]</scope>
    <source>
        <strain evidence="6 7">A21JP2</strain>
    </source>
</reference>
<dbReference type="eggNOG" id="COG1131">
    <property type="taxonomic scope" value="Bacteria"/>
</dbReference>
<dbReference type="InterPro" id="IPR017871">
    <property type="entry name" value="ABC_transporter-like_CS"/>
</dbReference>
<dbReference type="EMBL" id="ADNC01000027">
    <property type="protein sequence ID" value="EFF41139.1"/>
    <property type="molecule type" value="Genomic_DNA"/>
</dbReference>
<evidence type="ECO:0000256" key="3">
    <source>
        <dbReference type="ARBA" id="ARBA00022741"/>
    </source>
</evidence>
<gene>
    <name evidence="6" type="ORF">MALL_0271</name>
</gene>
<dbReference type="GO" id="GO:0005524">
    <property type="term" value="F:ATP binding"/>
    <property type="evidence" value="ECO:0007669"/>
    <property type="project" value="UniProtKB-KW"/>
</dbReference>
<dbReference type="STRING" id="747682.MALL_0271"/>
<evidence type="ECO:0000313" key="7">
    <source>
        <dbReference type="Proteomes" id="UP000004757"/>
    </source>
</evidence>
<comment type="caution">
    <text evidence="6">The sequence shown here is derived from an EMBL/GenBank/DDBJ whole genome shotgun (WGS) entry which is preliminary data.</text>
</comment>
<dbReference type="Proteomes" id="UP000004757">
    <property type="component" value="Unassembled WGS sequence"/>
</dbReference>
<dbReference type="SMART" id="SM00382">
    <property type="entry name" value="AAA"/>
    <property type="match status" value="1"/>
</dbReference>
<dbReference type="PANTHER" id="PTHR42711">
    <property type="entry name" value="ABC TRANSPORTER ATP-BINDING PROTEIN"/>
    <property type="match status" value="1"/>
</dbReference>
<dbReference type="PROSITE" id="PS50893">
    <property type="entry name" value="ABC_TRANSPORTER_2"/>
    <property type="match status" value="1"/>
</dbReference>
<protein>
    <submittedName>
        <fullName evidence="6">ABC transporter, ATP-binding protein</fullName>
    </submittedName>
</protein>
<proteinExistence type="inferred from homology"/>
<keyword evidence="2" id="KW-0813">Transport</keyword>
<organism evidence="6 7">
    <name type="scientific">Mycoplasmopsis alligatoris A21JP2</name>
    <dbReference type="NCBI Taxonomy" id="747682"/>
    <lineage>
        <taxon>Bacteria</taxon>
        <taxon>Bacillati</taxon>
        <taxon>Mycoplasmatota</taxon>
        <taxon>Mycoplasmoidales</taxon>
        <taxon>Metamycoplasmataceae</taxon>
        <taxon>Mycoplasmopsis</taxon>
    </lineage>
</organism>
<dbReference type="PANTHER" id="PTHR42711:SF5">
    <property type="entry name" value="ABC TRANSPORTER ATP-BINDING PROTEIN NATA"/>
    <property type="match status" value="1"/>
</dbReference>
<evidence type="ECO:0000256" key="4">
    <source>
        <dbReference type="ARBA" id="ARBA00022840"/>
    </source>
</evidence>
<sequence>MKTNSIITIKNIVKKFDKKTALNDLSLEIKEGQLFSLLGLNGAGKSTLVNIISGLLKMDSGSIEIDKLLVEKNDLEIKNKIGVLFQKSLMDPLLSVQDNLLIRASSYFNDKNQIKEAFNNVVKEFKLETLLKKTYAKLSGGQQRRVNIARCLIHSPKILFLDEPTTGLDPISRKLVWDIIQKMIKEKNLTVFLTTHYMEEANNSDYVVIIDEGKVLCQGTPSELKNNFSKISLIIYTQDDYKKIYDSVSNSGLEFKTEIDKITITFENFKILNNFIAKHKTFINDYEVLKGTMDDVFINVSGKNAGNL</sequence>
<dbReference type="InterPro" id="IPR003439">
    <property type="entry name" value="ABC_transporter-like_ATP-bd"/>
</dbReference>
<dbReference type="InterPro" id="IPR027417">
    <property type="entry name" value="P-loop_NTPase"/>
</dbReference>